<evidence type="ECO:0008006" key="3">
    <source>
        <dbReference type="Google" id="ProtNLM"/>
    </source>
</evidence>
<gene>
    <name evidence="1" type="ORF">H8R23_08355</name>
</gene>
<reference evidence="1 2" key="1">
    <citation type="submission" date="2020-08" db="EMBL/GenBank/DDBJ databases">
        <title>Description of novel Flavobacterium F-380 isolate.</title>
        <authorList>
            <person name="Saticioglu I.B."/>
            <person name="Duman M."/>
            <person name="Altun S."/>
        </authorList>
    </citation>
    <scope>NUCLEOTIDE SEQUENCE [LARGE SCALE GENOMIC DNA]</scope>
    <source>
        <strain evidence="1 2">F-380</strain>
    </source>
</reference>
<accession>A0ABR7J7A2</accession>
<evidence type="ECO:0000313" key="2">
    <source>
        <dbReference type="Proteomes" id="UP000629963"/>
    </source>
</evidence>
<dbReference type="Proteomes" id="UP000629963">
    <property type="component" value="Unassembled WGS sequence"/>
</dbReference>
<name>A0ABR7J7A2_9FLAO</name>
<organism evidence="1 2">
    <name type="scientific">Flavobacterium kayseriense</name>
    <dbReference type="NCBI Taxonomy" id="2764714"/>
    <lineage>
        <taxon>Bacteria</taxon>
        <taxon>Pseudomonadati</taxon>
        <taxon>Bacteroidota</taxon>
        <taxon>Flavobacteriia</taxon>
        <taxon>Flavobacteriales</taxon>
        <taxon>Flavobacteriaceae</taxon>
        <taxon>Flavobacterium</taxon>
    </lineage>
</organism>
<protein>
    <recommendedName>
        <fullName evidence="3">Glycosyltransferase family 1 protein</fullName>
    </recommendedName>
</protein>
<comment type="caution">
    <text evidence="1">The sequence shown here is derived from an EMBL/GenBank/DDBJ whole genome shotgun (WGS) entry which is preliminary data.</text>
</comment>
<evidence type="ECO:0000313" key="1">
    <source>
        <dbReference type="EMBL" id="MBC5841415.1"/>
    </source>
</evidence>
<sequence>MKKIELLNIPNYYTSYYLVGLQQVCNLSFKMDSNFIEYNNKPVLLFRIDGKIVVIDNDDPVGVHQDLYEICSLYFVTNKLVGQASYEQSKIKPLYPHYPVNIVVLYCRIFGVELFRHLKLKEVIRQLYILIRRPVYKKYKERFKKENFVFFSSNIWRKEAETNEIRAAFIRYCKSDTRLQFKGGFVPRSDGFNYGYDKELNKVRYSPSQFSKWSAKSMIALNNPAVCGAVSWRLAEYLNQGLFVLSFPFKVELPTDFVKDSGLFSITTSAQYKDVIDYLFENPDAHETIAAKGKSYFDAYCTPIAQANYIINAIFE</sequence>
<proteinExistence type="predicted"/>
<keyword evidence="2" id="KW-1185">Reference proteome</keyword>
<dbReference type="RefSeq" id="WP_187009998.1">
    <property type="nucleotide sequence ID" value="NZ_JACRUI010000002.1"/>
</dbReference>
<dbReference type="EMBL" id="JACRUJ010000002">
    <property type="protein sequence ID" value="MBC5841415.1"/>
    <property type="molecule type" value="Genomic_DNA"/>
</dbReference>